<proteinExistence type="predicted"/>
<dbReference type="Proteomes" id="UP000215914">
    <property type="component" value="Chromosome 17"/>
</dbReference>
<name>A0A251RQU9_HELAN</name>
<evidence type="ECO:0000313" key="2">
    <source>
        <dbReference type="EMBL" id="OTF86677.1"/>
    </source>
</evidence>
<organism evidence="2 3">
    <name type="scientific">Helianthus annuus</name>
    <name type="common">Common sunflower</name>
    <dbReference type="NCBI Taxonomy" id="4232"/>
    <lineage>
        <taxon>Eukaryota</taxon>
        <taxon>Viridiplantae</taxon>
        <taxon>Streptophyta</taxon>
        <taxon>Embryophyta</taxon>
        <taxon>Tracheophyta</taxon>
        <taxon>Spermatophyta</taxon>
        <taxon>Magnoliopsida</taxon>
        <taxon>eudicotyledons</taxon>
        <taxon>Gunneridae</taxon>
        <taxon>Pentapetalae</taxon>
        <taxon>asterids</taxon>
        <taxon>campanulids</taxon>
        <taxon>Asterales</taxon>
        <taxon>Asteraceae</taxon>
        <taxon>Asteroideae</taxon>
        <taxon>Heliantheae alliance</taxon>
        <taxon>Heliantheae</taxon>
        <taxon>Helianthus</taxon>
    </lineage>
</organism>
<keyword evidence="3" id="KW-1185">Reference proteome</keyword>
<reference evidence="2" key="2">
    <citation type="submission" date="2017-02" db="EMBL/GenBank/DDBJ databases">
        <title>Sunflower complete genome.</title>
        <authorList>
            <person name="Langlade N."/>
            <person name="Munos S."/>
        </authorList>
    </citation>
    <scope>NUCLEOTIDE SEQUENCE [LARGE SCALE GENOMIC DNA]</scope>
    <source>
        <tissue evidence="2">Leaves</tissue>
    </source>
</reference>
<dbReference type="EMBL" id="CM007906">
    <property type="protein sequence ID" value="OTF86677.1"/>
    <property type="molecule type" value="Genomic_DNA"/>
</dbReference>
<evidence type="ECO:0000313" key="3">
    <source>
        <dbReference type="Proteomes" id="UP000215914"/>
    </source>
</evidence>
<dbReference type="EMBL" id="MNCJ02000332">
    <property type="protein sequence ID" value="KAF5755976.1"/>
    <property type="molecule type" value="Genomic_DNA"/>
</dbReference>
<accession>A0A251RQU9</accession>
<dbReference type="AlphaFoldDB" id="A0A251RQU9"/>
<sequence length="69" mass="8088">MYKPKYGRRLDHLLVSTFLIQSERGVGGGGILRVTCLTSSRFIFLRFFFISDKTTRLLVFFHWSRDTQA</sequence>
<reference evidence="1 3" key="1">
    <citation type="journal article" date="2017" name="Nature">
        <title>The sunflower genome provides insights into oil metabolism, flowering and Asterid evolution.</title>
        <authorList>
            <person name="Badouin H."/>
            <person name="Gouzy J."/>
            <person name="Grassa C.J."/>
            <person name="Murat F."/>
            <person name="Staton S.E."/>
            <person name="Cottret L."/>
            <person name="Lelandais-Briere C."/>
            <person name="Owens G.L."/>
            <person name="Carrere S."/>
            <person name="Mayjonade B."/>
            <person name="Legrand L."/>
            <person name="Gill N."/>
            <person name="Kane N.C."/>
            <person name="Bowers J.E."/>
            <person name="Hubner S."/>
            <person name="Bellec A."/>
            <person name="Berard A."/>
            <person name="Berges H."/>
            <person name="Blanchet N."/>
            <person name="Boniface M.C."/>
            <person name="Brunel D."/>
            <person name="Catrice O."/>
            <person name="Chaidir N."/>
            <person name="Claudel C."/>
            <person name="Donnadieu C."/>
            <person name="Faraut T."/>
            <person name="Fievet G."/>
            <person name="Helmstetter N."/>
            <person name="King M."/>
            <person name="Knapp S.J."/>
            <person name="Lai Z."/>
            <person name="Le Paslier M.C."/>
            <person name="Lippi Y."/>
            <person name="Lorenzon L."/>
            <person name="Mandel J.R."/>
            <person name="Marage G."/>
            <person name="Marchand G."/>
            <person name="Marquand E."/>
            <person name="Bret-Mestries E."/>
            <person name="Morien E."/>
            <person name="Nambeesan S."/>
            <person name="Nguyen T."/>
            <person name="Pegot-Espagnet P."/>
            <person name="Pouilly N."/>
            <person name="Raftis F."/>
            <person name="Sallet E."/>
            <person name="Schiex T."/>
            <person name="Thomas J."/>
            <person name="Vandecasteele C."/>
            <person name="Vares D."/>
            <person name="Vear F."/>
            <person name="Vautrin S."/>
            <person name="Crespi M."/>
            <person name="Mangin B."/>
            <person name="Burke J.M."/>
            <person name="Salse J."/>
            <person name="Munos S."/>
            <person name="Vincourt P."/>
            <person name="Rieseberg L.H."/>
            <person name="Langlade N.B."/>
        </authorList>
    </citation>
    <scope>NUCLEOTIDE SEQUENCE [LARGE SCALE GENOMIC DNA]</scope>
    <source>
        <strain evidence="3">cv. SF193</strain>
        <tissue evidence="1">Leaves</tissue>
    </source>
</reference>
<reference evidence="1" key="3">
    <citation type="submission" date="2020-06" db="EMBL/GenBank/DDBJ databases">
        <title>Helianthus annuus Genome sequencing and assembly Release 2.</title>
        <authorList>
            <person name="Gouzy J."/>
            <person name="Langlade N."/>
            <person name="Munos S."/>
        </authorList>
    </citation>
    <scope>NUCLEOTIDE SEQUENCE</scope>
    <source>
        <tissue evidence="1">Leaves</tissue>
    </source>
</reference>
<gene>
    <name evidence="2" type="ORF">HannXRQ_Chr17g0553391</name>
    <name evidence="1" type="ORF">HanXRQr2_Chr17g0809091</name>
</gene>
<dbReference type="InParanoid" id="A0A251RQU9"/>
<evidence type="ECO:0000313" key="1">
    <source>
        <dbReference type="EMBL" id="KAF5755976.1"/>
    </source>
</evidence>
<dbReference type="Gramene" id="mRNA:HanXRQr2_Chr17g0809091">
    <property type="protein sequence ID" value="CDS:HanXRQr2_Chr17g0809091.1"/>
    <property type="gene ID" value="HanXRQr2_Chr17g0809091"/>
</dbReference>
<protein>
    <submittedName>
        <fullName evidence="2">Uncharacterized protein</fullName>
    </submittedName>
</protein>